<comment type="catalytic activity">
    <reaction evidence="5">
        <text>hydrogencarbonate + H(+) = CO2 + H2O</text>
        <dbReference type="Rhea" id="RHEA:10748"/>
        <dbReference type="ChEBI" id="CHEBI:15377"/>
        <dbReference type="ChEBI" id="CHEBI:15378"/>
        <dbReference type="ChEBI" id="CHEBI:16526"/>
        <dbReference type="ChEBI" id="CHEBI:17544"/>
        <dbReference type="EC" id="4.2.1.1"/>
    </reaction>
</comment>
<comment type="cofactor">
    <cofactor evidence="4">
        <name>Zn(2+)</name>
        <dbReference type="ChEBI" id="CHEBI:29105"/>
    </cofactor>
    <text evidence="4">Binds 1 zinc ion per subunit.</text>
</comment>
<evidence type="ECO:0000256" key="1">
    <source>
        <dbReference type="ARBA" id="ARBA00006217"/>
    </source>
</evidence>
<comment type="similarity">
    <text evidence="1 5">Belongs to the beta-class carbonic anhydrase family.</text>
</comment>
<dbReference type="PANTHER" id="PTHR43175">
    <property type="entry name" value="CARBONIC ANHYDRASE"/>
    <property type="match status" value="1"/>
</dbReference>
<dbReference type="GO" id="GO:0004089">
    <property type="term" value="F:carbonate dehydratase activity"/>
    <property type="evidence" value="ECO:0007669"/>
    <property type="project" value="UniProtKB-UniRule"/>
</dbReference>
<evidence type="ECO:0000313" key="7">
    <source>
        <dbReference type="Proteomes" id="UP000799772"/>
    </source>
</evidence>
<evidence type="ECO:0000256" key="4">
    <source>
        <dbReference type="PIRSR" id="PIRSR601765-1"/>
    </source>
</evidence>
<dbReference type="Gene3D" id="3.40.1050.10">
    <property type="entry name" value="Carbonic anhydrase"/>
    <property type="match status" value="1"/>
</dbReference>
<dbReference type="SMART" id="SM00947">
    <property type="entry name" value="Pro_CA"/>
    <property type="match status" value="1"/>
</dbReference>
<gene>
    <name evidence="6" type="ORF">NA57DRAFT_69168</name>
</gene>
<feature type="binding site" evidence="4">
    <location>
        <position position="99"/>
    </location>
    <ligand>
        <name>Zn(2+)</name>
        <dbReference type="ChEBI" id="CHEBI:29105"/>
    </ligand>
</feature>
<dbReference type="OrthoDB" id="10248475at2759"/>
<comment type="caution">
    <text evidence="6">The sequence shown here is derived from an EMBL/GenBank/DDBJ whole genome shotgun (WGS) entry which is preliminary data.</text>
</comment>
<keyword evidence="2 4" id="KW-0479">Metal-binding</keyword>
<organism evidence="6 7">
    <name type="scientific">Rhizodiscina lignyota</name>
    <dbReference type="NCBI Taxonomy" id="1504668"/>
    <lineage>
        <taxon>Eukaryota</taxon>
        <taxon>Fungi</taxon>
        <taxon>Dikarya</taxon>
        <taxon>Ascomycota</taxon>
        <taxon>Pezizomycotina</taxon>
        <taxon>Dothideomycetes</taxon>
        <taxon>Pleosporomycetidae</taxon>
        <taxon>Aulographales</taxon>
        <taxon>Rhizodiscinaceae</taxon>
        <taxon>Rhizodiscina</taxon>
    </lineage>
</organism>
<proteinExistence type="inferred from homology"/>
<dbReference type="AlphaFoldDB" id="A0A9P4I7Y5"/>
<evidence type="ECO:0000256" key="5">
    <source>
        <dbReference type="RuleBase" id="RU003956"/>
    </source>
</evidence>
<dbReference type="CDD" id="cd03379">
    <property type="entry name" value="beta_CA_cladeD"/>
    <property type="match status" value="1"/>
</dbReference>
<feature type="binding site" evidence="4">
    <location>
        <position position="47"/>
    </location>
    <ligand>
        <name>Zn(2+)</name>
        <dbReference type="ChEBI" id="CHEBI:29105"/>
    </ligand>
</feature>
<dbReference type="PANTHER" id="PTHR43175:SF3">
    <property type="entry name" value="CARBON DISULFIDE HYDROLASE"/>
    <property type="match status" value="1"/>
</dbReference>
<protein>
    <recommendedName>
        <fullName evidence="5">Carbonic anhydrase</fullName>
        <ecNumber evidence="5">4.2.1.1</ecNumber>
    </recommendedName>
    <alternativeName>
        <fullName evidence="5">Carbonate dehydratase</fullName>
    </alternativeName>
</protein>
<comment type="function">
    <text evidence="5">Reversible hydration of carbon dioxide.</text>
</comment>
<dbReference type="EMBL" id="ML978138">
    <property type="protein sequence ID" value="KAF2093406.1"/>
    <property type="molecule type" value="Genomic_DNA"/>
</dbReference>
<keyword evidence="3 4" id="KW-0862">Zinc</keyword>
<dbReference type="GO" id="GO:0008270">
    <property type="term" value="F:zinc ion binding"/>
    <property type="evidence" value="ECO:0007669"/>
    <property type="project" value="UniProtKB-UniRule"/>
</dbReference>
<keyword evidence="5" id="KW-0456">Lyase</keyword>
<feature type="binding site" evidence="4">
    <location>
        <position position="102"/>
    </location>
    <ligand>
        <name>Zn(2+)</name>
        <dbReference type="ChEBI" id="CHEBI:29105"/>
    </ligand>
</feature>
<evidence type="ECO:0000256" key="3">
    <source>
        <dbReference type="ARBA" id="ARBA00022833"/>
    </source>
</evidence>
<dbReference type="SUPFAM" id="SSF53056">
    <property type="entry name" value="beta-carbonic anhydrase, cab"/>
    <property type="match status" value="1"/>
</dbReference>
<accession>A0A9P4I7Y5</accession>
<dbReference type="InterPro" id="IPR036874">
    <property type="entry name" value="Carbonic_anhydrase_sf"/>
</dbReference>
<dbReference type="EC" id="4.2.1.1" evidence="5"/>
<evidence type="ECO:0000313" key="6">
    <source>
        <dbReference type="EMBL" id="KAF2093406.1"/>
    </source>
</evidence>
<reference evidence="6" key="1">
    <citation type="journal article" date="2020" name="Stud. Mycol.">
        <title>101 Dothideomycetes genomes: a test case for predicting lifestyles and emergence of pathogens.</title>
        <authorList>
            <person name="Haridas S."/>
            <person name="Albert R."/>
            <person name="Binder M."/>
            <person name="Bloem J."/>
            <person name="Labutti K."/>
            <person name="Salamov A."/>
            <person name="Andreopoulos B."/>
            <person name="Baker S."/>
            <person name="Barry K."/>
            <person name="Bills G."/>
            <person name="Bluhm B."/>
            <person name="Cannon C."/>
            <person name="Castanera R."/>
            <person name="Culley D."/>
            <person name="Daum C."/>
            <person name="Ezra D."/>
            <person name="Gonzalez J."/>
            <person name="Henrissat B."/>
            <person name="Kuo A."/>
            <person name="Liang C."/>
            <person name="Lipzen A."/>
            <person name="Lutzoni F."/>
            <person name="Magnuson J."/>
            <person name="Mondo S."/>
            <person name="Nolan M."/>
            <person name="Ohm R."/>
            <person name="Pangilinan J."/>
            <person name="Park H.-J."/>
            <person name="Ramirez L."/>
            <person name="Alfaro M."/>
            <person name="Sun H."/>
            <person name="Tritt A."/>
            <person name="Yoshinaga Y."/>
            <person name="Zwiers L.-H."/>
            <person name="Turgeon B."/>
            <person name="Goodwin S."/>
            <person name="Spatafora J."/>
            <person name="Crous P."/>
            <person name="Grigoriev I."/>
        </authorList>
    </citation>
    <scope>NUCLEOTIDE SEQUENCE</scope>
    <source>
        <strain evidence="6">CBS 133067</strain>
    </source>
</reference>
<dbReference type="Pfam" id="PF00484">
    <property type="entry name" value="Pro_CA"/>
    <property type="match status" value="1"/>
</dbReference>
<dbReference type="InterPro" id="IPR001765">
    <property type="entry name" value="Carbonic_anhydrase"/>
</dbReference>
<feature type="binding site" evidence="4">
    <location>
        <position position="49"/>
    </location>
    <ligand>
        <name>Zn(2+)</name>
        <dbReference type="ChEBI" id="CHEBI:29105"/>
    </ligand>
</feature>
<keyword evidence="7" id="KW-1185">Reference proteome</keyword>
<sequence>MSKDIKSPANTTEVQQDLDIGNNIYAKSYKGQHLPTAPGRHYCVVTCMDSRIDVFPAFGMHLGDAHVIRNAGGSARDALRSIVISQQYLNTKEVILIKHTRCGLEMFTDPEADAMLEERRGKQALETVRQAGSGHWHAFGNQKVDEATREDVDFLKSSGCLVDGTEVSGWVFDVEKGRVKRVA</sequence>
<dbReference type="Proteomes" id="UP000799772">
    <property type="component" value="Unassembled WGS sequence"/>
</dbReference>
<evidence type="ECO:0000256" key="2">
    <source>
        <dbReference type="ARBA" id="ARBA00022723"/>
    </source>
</evidence>
<name>A0A9P4I7Y5_9PEZI</name>